<dbReference type="KEGG" id="rpe:RPE_0563"/>
<dbReference type="AlphaFoldDB" id="Q07U62"/>
<dbReference type="STRING" id="316055.RPE_0563"/>
<sequence>MAPLSGAFKGAIAMVYSAAASVNNSKSKVDPENSNLAAPRFRFVDDEESKKFGAAEHVRAIHPCNSRSSGFRNGYVAFFQRIPSGETFQKQWFVNIDEAPSVAQSLVDLDRLRMADNLYVSMQAFRRKGSRGIANLSTIGCNFIDLDFKKSACCEGQNPATEPDPTRVMTAVLGELDERAIPLPSFAMYSGRGLHIVWLHELLPPAALPRWNAVQNHLIVSLRELGADRAARDAARVLRVARSWNTKIGREDAERGRVKLVWVQGETQSPYRYAFDYLADEVLPLRRAQIAEVRALRVKKKAKVEGRNTRTPSRRIDAASYGETVLDDLNRLRRHRYSAGHLPPGERDGWLFCACTALSWMTHPIALESKIIDLACEVADWRDGEARSSMGAILRRARDAVSGKTIIFNGKKVDPRYRMKAATIIEWLRITPEEMRGAGLRVLLSPDIRKNRKVECERERRKKNGVTSHLSKRDDRHRIGRQAMWLIRDGLTYAQAASELGVSKATIGKAIDEVQRTFGSS</sequence>
<proteinExistence type="predicted"/>
<dbReference type="eggNOG" id="COG2522">
    <property type="taxonomic scope" value="Bacteria"/>
</dbReference>
<accession>Q07U62</accession>
<feature type="region of interest" description="Disordered" evidence="1">
    <location>
        <begin position="455"/>
        <end position="474"/>
    </location>
</feature>
<evidence type="ECO:0000256" key="1">
    <source>
        <dbReference type="SAM" id="MobiDB-lite"/>
    </source>
</evidence>
<reference evidence="2" key="1">
    <citation type="submission" date="2006-09" db="EMBL/GenBank/DDBJ databases">
        <title>Complete sequence of Rhodopseudomonas palustris BisA53.</title>
        <authorList>
            <consortium name="US DOE Joint Genome Institute"/>
            <person name="Copeland A."/>
            <person name="Lucas S."/>
            <person name="Lapidus A."/>
            <person name="Barry K."/>
            <person name="Detter J.C."/>
            <person name="Glavina del Rio T."/>
            <person name="Hammon N."/>
            <person name="Israni S."/>
            <person name="Dalin E."/>
            <person name="Tice H."/>
            <person name="Pitluck S."/>
            <person name="Chain P."/>
            <person name="Malfatti S."/>
            <person name="Shin M."/>
            <person name="Vergez L."/>
            <person name="Schmutz J."/>
            <person name="Larimer F."/>
            <person name="Land M."/>
            <person name="Hauser L."/>
            <person name="Pelletier D.A."/>
            <person name="Kyrpides N."/>
            <person name="Kim E."/>
            <person name="Harwood C.S."/>
            <person name="Oda Y."/>
            <person name="Richardson P."/>
        </authorList>
    </citation>
    <scope>NUCLEOTIDE SEQUENCE [LARGE SCALE GENOMIC DNA]</scope>
    <source>
        <strain evidence="2">BisA53</strain>
    </source>
</reference>
<dbReference type="EMBL" id="CP000463">
    <property type="protein sequence ID" value="ABJ04522.1"/>
    <property type="molecule type" value="Genomic_DNA"/>
</dbReference>
<organism evidence="2">
    <name type="scientific">Rhodopseudomonas palustris (strain BisA53)</name>
    <dbReference type="NCBI Taxonomy" id="316055"/>
    <lineage>
        <taxon>Bacteria</taxon>
        <taxon>Pseudomonadati</taxon>
        <taxon>Pseudomonadota</taxon>
        <taxon>Alphaproteobacteria</taxon>
        <taxon>Hyphomicrobiales</taxon>
        <taxon>Nitrobacteraceae</taxon>
        <taxon>Rhodopseudomonas</taxon>
    </lineage>
</organism>
<dbReference type="HOGENOM" id="CLU_029349_1_0_5"/>
<name>Q07U62_RHOP5</name>
<gene>
    <name evidence="2" type="ordered locus">RPE_0563</name>
</gene>
<evidence type="ECO:0000313" key="2">
    <source>
        <dbReference type="EMBL" id="ABJ04522.1"/>
    </source>
</evidence>
<protein>
    <submittedName>
        <fullName evidence="2">Uncharacterized protein</fullName>
    </submittedName>
</protein>